<comment type="caution">
    <text evidence="2">The sequence shown here is derived from an EMBL/GenBank/DDBJ whole genome shotgun (WGS) entry which is preliminary data.</text>
</comment>
<evidence type="ECO:0000259" key="1">
    <source>
        <dbReference type="Pfam" id="PF00535"/>
    </source>
</evidence>
<dbReference type="Proteomes" id="UP000310760">
    <property type="component" value="Unassembled WGS sequence"/>
</dbReference>
<reference evidence="2 3" key="1">
    <citation type="submission" date="2019-04" db="EMBL/GenBank/DDBJ databases">
        <title>Microbes associate with the intestines of laboratory mice.</title>
        <authorList>
            <person name="Navarre W."/>
            <person name="Wong E."/>
            <person name="Huang K."/>
            <person name="Tropini C."/>
            <person name="Ng K."/>
            <person name="Yu B."/>
        </authorList>
    </citation>
    <scope>NUCLEOTIDE SEQUENCE [LARGE SCALE GENOMIC DNA]</scope>
    <source>
        <strain evidence="2 3">NM22_B1</strain>
    </source>
</reference>
<keyword evidence="2" id="KW-0808">Transferase</keyword>
<evidence type="ECO:0000313" key="3">
    <source>
        <dbReference type="Proteomes" id="UP000310760"/>
    </source>
</evidence>
<dbReference type="Pfam" id="PF00535">
    <property type="entry name" value="Glycos_transf_2"/>
    <property type="match status" value="1"/>
</dbReference>
<sequence>MVTIRCLTYNHEPYIRQCLEGFVMQKSNFKFEAIVHDDASTDGTAAIIREFAEKYPDIIKPIFETENQYSKHDGSLNRIMNEHTYGKYVAYCEGDDYWTDPLKLQKQIDFLESHPDYGAVYTDFDGYVQETGERKDMHIVPKSGWVYEDMLCSKLDIWTLTVCVRAKFVLNGLNVCDNEIFTGDILLFLYITSLTKVHCLYEKTAVYRILKQSASHFIDLSEAIKFQYITSNAHRYFLMHGPEVSKQVRQHVLRYSGSRRIRYACTFRRQDVLINTEYPFNVIKSLKDFICYLLYKAGQYNCIFKLIAISVRFQNRRIG</sequence>
<dbReference type="SUPFAM" id="SSF53448">
    <property type="entry name" value="Nucleotide-diphospho-sugar transferases"/>
    <property type="match status" value="1"/>
</dbReference>
<accession>A0A4S2FHH5</accession>
<dbReference type="AlphaFoldDB" id="A0A4S2FHH5"/>
<dbReference type="GO" id="GO:0016758">
    <property type="term" value="F:hexosyltransferase activity"/>
    <property type="evidence" value="ECO:0007669"/>
    <property type="project" value="UniProtKB-ARBA"/>
</dbReference>
<feature type="domain" description="Glycosyltransferase 2-like" evidence="1">
    <location>
        <begin position="8"/>
        <end position="137"/>
    </location>
</feature>
<gene>
    <name evidence="2" type="ORF">E5339_17170</name>
</gene>
<dbReference type="EMBL" id="SRYJ01000043">
    <property type="protein sequence ID" value="TGY68283.1"/>
    <property type="molecule type" value="Genomic_DNA"/>
</dbReference>
<dbReference type="InterPro" id="IPR001173">
    <property type="entry name" value="Glyco_trans_2-like"/>
</dbReference>
<protein>
    <submittedName>
        <fullName evidence="2">Glycosyltransferase</fullName>
    </submittedName>
</protein>
<organism evidence="2 3">
    <name type="scientific">Phocaeicola sartorii</name>
    <dbReference type="NCBI Taxonomy" id="671267"/>
    <lineage>
        <taxon>Bacteria</taxon>
        <taxon>Pseudomonadati</taxon>
        <taxon>Bacteroidota</taxon>
        <taxon>Bacteroidia</taxon>
        <taxon>Bacteroidales</taxon>
        <taxon>Bacteroidaceae</taxon>
        <taxon>Phocaeicola</taxon>
    </lineage>
</organism>
<dbReference type="PANTHER" id="PTHR22916">
    <property type="entry name" value="GLYCOSYLTRANSFERASE"/>
    <property type="match status" value="1"/>
</dbReference>
<evidence type="ECO:0000313" key="2">
    <source>
        <dbReference type="EMBL" id="TGY68283.1"/>
    </source>
</evidence>
<dbReference type="PANTHER" id="PTHR22916:SF3">
    <property type="entry name" value="UDP-GLCNAC:BETAGAL BETA-1,3-N-ACETYLGLUCOSAMINYLTRANSFERASE-LIKE PROTEIN 1"/>
    <property type="match status" value="1"/>
</dbReference>
<dbReference type="InterPro" id="IPR029044">
    <property type="entry name" value="Nucleotide-diphossugar_trans"/>
</dbReference>
<name>A0A4S2FHH5_9BACT</name>
<proteinExistence type="predicted"/>
<dbReference type="Gene3D" id="3.90.550.10">
    <property type="entry name" value="Spore Coat Polysaccharide Biosynthesis Protein SpsA, Chain A"/>
    <property type="match status" value="1"/>
</dbReference>